<name>A0A4W5JKU2_9TELE</name>
<accession>A0A4W5JKU2</accession>
<dbReference type="AlphaFoldDB" id="A0A4W5JKU2"/>
<dbReference type="Ensembl" id="ENSHHUT00000000310.1">
    <property type="protein sequence ID" value="ENSHHUP00000000299.1"/>
    <property type="gene ID" value="ENSHHUG00000000228.1"/>
</dbReference>
<dbReference type="STRING" id="62062.ENSHHUP00000000299"/>
<keyword evidence="2" id="KW-1185">Reference proteome</keyword>
<reference evidence="1" key="2">
    <citation type="submission" date="2025-08" db="UniProtKB">
        <authorList>
            <consortium name="Ensembl"/>
        </authorList>
    </citation>
    <scope>IDENTIFICATION</scope>
</reference>
<dbReference type="GeneTree" id="ENSGT00940000158059"/>
<protein>
    <submittedName>
        <fullName evidence="1">Uncharacterized protein</fullName>
    </submittedName>
</protein>
<reference evidence="2" key="1">
    <citation type="submission" date="2018-06" db="EMBL/GenBank/DDBJ databases">
        <title>Genome assembly of Danube salmon.</title>
        <authorList>
            <person name="Macqueen D.J."/>
            <person name="Gundappa M.K."/>
        </authorList>
    </citation>
    <scope>NUCLEOTIDE SEQUENCE [LARGE SCALE GENOMIC DNA]</scope>
</reference>
<organism evidence="1 2">
    <name type="scientific">Hucho hucho</name>
    <name type="common">huchen</name>
    <dbReference type="NCBI Taxonomy" id="62062"/>
    <lineage>
        <taxon>Eukaryota</taxon>
        <taxon>Metazoa</taxon>
        <taxon>Chordata</taxon>
        <taxon>Craniata</taxon>
        <taxon>Vertebrata</taxon>
        <taxon>Euteleostomi</taxon>
        <taxon>Actinopterygii</taxon>
        <taxon>Neopterygii</taxon>
        <taxon>Teleostei</taxon>
        <taxon>Protacanthopterygii</taxon>
        <taxon>Salmoniformes</taxon>
        <taxon>Salmonidae</taxon>
        <taxon>Salmoninae</taxon>
        <taxon>Hucho</taxon>
    </lineage>
</organism>
<sequence length="181" mass="20052">MASLRMVAKLRAGVVGCTKPLRYALKTTRSPVKLLLTIHPRQQWRCPPQVVFCSTVAPSSDVVLQYKHGRPVLAVPLPSRQESCLFFLRPMLMTVGDLIHDLQREDPGVTSASVLTKDGTRVANTTSIDTLLDKDFQLLINDAVYNIHSPERGKATLSQSIGSLNSLREDDDDIIIIIYAI</sequence>
<proteinExistence type="predicted"/>
<reference evidence="1" key="3">
    <citation type="submission" date="2025-09" db="UniProtKB">
        <authorList>
            <consortium name="Ensembl"/>
        </authorList>
    </citation>
    <scope>IDENTIFICATION</scope>
</reference>
<evidence type="ECO:0000313" key="1">
    <source>
        <dbReference type="Ensembl" id="ENSHHUP00000000299.1"/>
    </source>
</evidence>
<dbReference type="Proteomes" id="UP000314982">
    <property type="component" value="Unassembled WGS sequence"/>
</dbReference>
<evidence type="ECO:0000313" key="2">
    <source>
        <dbReference type="Proteomes" id="UP000314982"/>
    </source>
</evidence>